<evidence type="ECO:0000313" key="4">
    <source>
        <dbReference type="Proteomes" id="UP000835052"/>
    </source>
</evidence>
<evidence type="ECO:0000256" key="2">
    <source>
        <dbReference type="SAM" id="Phobius"/>
    </source>
</evidence>
<dbReference type="AlphaFoldDB" id="A0A8S1HHE5"/>
<dbReference type="EMBL" id="CAJGYM010000039">
    <property type="protein sequence ID" value="CAD6193828.1"/>
    <property type="molecule type" value="Genomic_DNA"/>
</dbReference>
<keyword evidence="4" id="KW-1185">Reference proteome</keyword>
<sequence length="1013" mass="114971">MLSEVELPSILDDMADHSDRERDDVRGVDIFLEDCSSLYNLILDSLHNLTSKTVSCEYLEEMANSLEKTAKLIVGHHPDVENTILLRLNTICSAMEQLRLRNSKKSCSSDSEGSTSNSRINMTGEVRAWLHVMEKKLDEHEIRFRKGANLTKLLADQQVVQLEIQSDGQLLINRLFQNFSDFKSEEEAGTKRSSSVKAIRKRWHTIYLNSLSLQFRIEDKLNKTQEAYESESDPELGSPPPKRVRRSSLQPTLDGFRSDRELEEEVDVLPFAESEYESIMDGRTTVTSFSSEDRLPTTARKWDSVQQDIGYSSGENSVHEAMNSVVDIIPDSSEKMRRRRIESSPVKAFYSTVQLEDMSDLENPKVSNDEEAVEEQQHLSDSMYVNHDSLNNTLTFPEYDEVMAMFDEDLPCEGLNDSFHTKWRAIASKQKTSHKKGAPSREHLEQLAKSSCDASSENSSDCDESRNETMNCSFNSACFDTSSPLKRQRSGRSFKSSSVMLESLEMDASFCSTRSEMLPPCKSRSLRKKLRVRRMPRSMSDGEQLGICSGSLTPMCRMSPPSTPLARSTTRLLQKLDDELRRDGESDTAPEQSDAQVYEWDEYNPPAKDDSIDDANMQSRVPEHLLNVDDDFAAHFGSHNALRLVEESKAHLKIVHRSLETGDLNVKQMQNIELIVRTNLRQVESALKFQTLTTTFEAEELRDLQTRWAVLFDQMVNPVPQILSKVERFATSLRVLHDSSAISALNGVTEIKTREDVRAALDGVREIEHRLSSERDELREMMNSSAFGEALNELSMEFETISSEYDEAVTRINGLACNLDNLNTKWQNWTDRQSEIRRAMARIEGCLAAESLDQNTVFTEMEHCQERMNSLETVCNYLTSSLRSLQTDFNDRNVPDFRSELSIYSNALAQLRSRINEVLRVPTPPSQNVPQEPTPRKRRVATQTATSQTTSPQTRSKPRSFAVRLFDAVSSSRLIQATLALAIISAFTALFYFSFFGRTFGPHITYVNGPPPV</sequence>
<feature type="region of interest" description="Disordered" evidence="1">
    <location>
        <begin position="226"/>
        <end position="257"/>
    </location>
</feature>
<feature type="region of interest" description="Disordered" evidence="1">
    <location>
        <begin position="921"/>
        <end position="958"/>
    </location>
</feature>
<keyword evidence="2" id="KW-0472">Membrane</keyword>
<reference evidence="3" key="1">
    <citation type="submission" date="2020-10" db="EMBL/GenBank/DDBJ databases">
        <authorList>
            <person name="Kikuchi T."/>
        </authorList>
    </citation>
    <scope>NUCLEOTIDE SEQUENCE</scope>
    <source>
        <strain evidence="3">NKZ352</strain>
    </source>
</reference>
<organism evidence="3 4">
    <name type="scientific">Caenorhabditis auriculariae</name>
    <dbReference type="NCBI Taxonomy" id="2777116"/>
    <lineage>
        <taxon>Eukaryota</taxon>
        <taxon>Metazoa</taxon>
        <taxon>Ecdysozoa</taxon>
        <taxon>Nematoda</taxon>
        <taxon>Chromadorea</taxon>
        <taxon>Rhabditida</taxon>
        <taxon>Rhabditina</taxon>
        <taxon>Rhabditomorpha</taxon>
        <taxon>Rhabditoidea</taxon>
        <taxon>Rhabditidae</taxon>
        <taxon>Peloderinae</taxon>
        <taxon>Caenorhabditis</taxon>
    </lineage>
</organism>
<keyword evidence="2" id="KW-1133">Transmembrane helix</keyword>
<feature type="region of interest" description="Disordered" evidence="1">
    <location>
        <begin position="580"/>
        <end position="610"/>
    </location>
</feature>
<evidence type="ECO:0000313" key="3">
    <source>
        <dbReference type="EMBL" id="CAD6193828.1"/>
    </source>
</evidence>
<name>A0A8S1HHE5_9PELO</name>
<protein>
    <recommendedName>
        <fullName evidence="5">KASH domain-containing protein</fullName>
    </recommendedName>
</protein>
<feature type="compositionally biased region" description="Low complexity" evidence="1">
    <location>
        <begin position="941"/>
        <end position="955"/>
    </location>
</feature>
<proteinExistence type="predicted"/>
<dbReference type="OrthoDB" id="5805552at2759"/>
<evidence type="ECO:0000256" key="1">
    <source>
        <dbReference type="SAM" id="MobiDB-lite"/>
    </source>
</evidence>
<keyword evidence="2" id="KW-0812">Transmembrane</keyword>
<gene>
    <name evidence="3" type="ORF">CAUJ_LOCUS9747</name>
</gene>
<feature type="transmembrane region" description="Helical" evidence="2">
    <location>
        <begin position="974"/>
        <end position="995"/>
    </location>
</feature>
<comment type="caution">
    <text evidence="3">The sequence shown here is derived from an EMBL/GenBank/DDBJ whole genome shotgun (WGS) entry which is preliminary data.</text>
</comment>
<accession>A0A8S1HHE5</accession>
<dbReference type="Proteomes" id="UP000835052">
    <property type="component" value="Unassembled WGS sequence"/>
</dbReference>
<evidence type="ECO:0008006" key="5">
    <source>
        <dbReference type="Google" id="ProtNLM"/>
    </source>
</evidence>